<accession>T0HG71</accession>
<evidence type="ECO:0000256" key="1">
    <source>
        <dbReference type="ARBA" id="ARBA00023125"/>
    </source>
</evidence>
<dbReference type="InterPro" id="IPR009057">
    <property type="entry name" value="Homeodomain-like_sf"/>
</dbReference>
<keyword evidence="1 2" id="KW-0238">DNA-binding</keyword>
<evidence type="ECO:0000313" key="5">
    <source>
        <dbReference type="Proteomes" id="UP000015531"/>
    </source>
</evidence>
<proteinExistence type="predicted"/>
<sequence>MRQLSGLRILGASLCLQCVLSRMINLYVPDGGMRRSILKSERVEDRQIKRRRSQSERRAETRARLLDASIRLLQEKGFSRFRIADAAALAGVSRGGQTHHFATKGELIEATIEALFEKEVESAHEDANLAAGGEEISSATKHFETFQQSDLYQVSLRLVISARSVEQFSEGIRAISAGSRQAIEQAWIDRFVKSGAKRKKAEESFGILASVLRGFAVQESIKDEDMEIGPVKELAMELVKSHLQE</sequence>
<protein>
    <recommendedName>
        <fullName evidence="3">HTH tetR-type domain-containing protein</fullName>
    </recommendedName>
</protein>
<comment type="caution">
    <text evidence="4">The sequence shown here is derived from an EMBL/GenBank/DDBJ whole genome shotgun (WGS) entry which is preliminary data.</text>
</comment>
<gene>
    <name evidence="4" type="ORF">RLDS_24860</name>
</gene>
<evidence type="ECO:0000256" key="2">
    <source>
        <dbReference type="PROSITE-ProRule" id="PRU00335"/>
    </source>
</evidence>
<dbReference type="SUPFAM" id="SSF46689">
    <property type="entry name" value="Homeodomain-like"/>
    <property type="match status" value="1"/>
</dbReference>
<dbReference type="AlphaFoldDB" id="T0HG71"/>
<feature type="DNA-binding region" description="H-T-H motif" evidence="2">
    <location>
        <begin position="82"/>
        <end position="101"/>
    </location>
</feature>
<dbReference type="Proteomes" id="UP000015531">
    <property type="component" value="Unassembled WGS sequence"/>
</dbReference>
<reference evidence="4 5" key="1">
    <citation type="journal article" date="2013" name="Genome Announc.">
        <title>Draft Genome Sequence of Sphingobium lactosutens Strain DS20T, Isolated from a Hexachlorocyclohexane Dumpsite.</title>
        <authorList>
            <person name="Kumar R."/>
            <person name="Dwivedi V."/>
            <person name="Negi V."/>
            <person name="Khurana J.P."/>
            <person name="Lal R."/>
        </authorList>
    </citation>
    <scope>NUCLEOTIDE SEQUENCE [LARGE SCALE GENOMIC DNA]</scope>
    <source>
        <strain evidence="4 5">DS20</strain>
    </source>
</reference>
<evidence type="ECO:0000259" key="3">
    <source>
        <dbReference type="PROSITE" id="PS50977"/>
    </source>
</evidence>
<feature type="domain" description="HTH tetR-type" evidence="3">
    <location>
        <begin position="59"/>
        <end position="119"/>
    </location>
</feature>
<dbReference type="InterPro" id="IPR001647">
    <property type="entry name" value="HTH_TetR"/>
</dbReference>
<name>T0HG71_9SPHN</name>
<dbReference type="PROSITE" id="PS50977">
    <property type="entry name" value="HTH_TETR_2"/>
    <property type="match status" value="1"/>
</dbReference>
<evidence type="ECO:0000313" key="4">
    <source>
        <dbReference type="EMBL" id="EQB11128.1"/>
    </source>
</evidence>
<organism evidence="4 5">
    <name type="scientific">Sphingobium lactosutens DS20</name>
    <dbReference type="NCBI Taxonomy" id="1331060"/>
    <lineage>
        <taxon>Bacteria</taxon>
        <taxon>Pseudomonadati</taxon>
        <taxon>Pseudomonadota</taxon>
        <taxon>Alphaproteobacteria</taxon>
        <taxon>Sphingomonadales</taxon>
        <taxon>Sphingomonadaceae</taxon>
        <taxon>Sphingobium</taxon>
    </lineage>
</organism>
<dbReference type="GO" id="GO:0003677">
    <property type="term" value="F:DNA binding"/>
    <property type="evidence" value="ECO:0007669"/>
    <property type="project" value="UniProtKB-UniRule"/>
</dbReference>
<keyword evidence="5" id="KW-1185">Reference proteome</keyword>
<dbReference type="Gene3D" id="1.10.357.10">
    <property type="entry name" value="Tetracycline Repressor, domain 2"/>
    <property type="match status" value="1"/>
</dbReference>
<dbReference type="EMBL" id="ATDP01000108">
    <property type="protein sequence ID" value="EQB11128.1"/>
    <property type="molecule type" value="Genomic_DNA"/>
</dbReference>
<dbReference type="Pfam" id="PF00440">
    <property type="entry name" value="TetR_N"/>
    <property type="match status" value="1"/>
</dbReference>
<dbReference type="PRINTS" id="PR00455">
    <property type="entry name" value="HTHTETR"/>
</dbReference>
<dbReference type="eggNOG" id="COG1309">
    <property type="taxonomic scope" value="Bacteria"/>
</dbReference>